<dbReference type="InterPro" id="IPR056176">
    <property type="entry name" value="TPR_COPA_B"/>
</dbReference>
<keyword evidence="7" id="KW-1185">Reference proteome</keyword>
<organism evidence="6 7">
    <name type="scientific">Acrasis kona</name>
    <dbReference type="NCBI Taxonomy" id="1008807"/>
    <lineage>
        <taxon>Eukaryota</taxon>
        <taxon>Discoba</taxon>
        <taxon>Heterolobosea</taxon>
        <taxon>Tetramitia</taxon>
        <taxon>Eutetramitia</taxon>
        <taxon>Acrasidae</taxon>
        <taxon>Acrasis</taxon>
    </lineage>
</organism>
<dbReference type="PROSITE" id="PS50082">
    <property type="entry name" value="WD_REPEATS_2"/>
    <property type="match status" value="1"/>
</dbReference>
<evidence type="ECO:0000256" key="1">
    <source>
        <dbReference type="ARBA" id="ARBA00022574"/>
    </source>
</evidence>
<sequence length="1336" mass="148025">MKLEDLSHLQLPFDKKSGRLKAASFDHENNRIILGFRKDIIEYDASTGSRISSYNTESEITHLEHAYTGGTSVLVASLRNGCFSVIDLNTRTLSAFHIPTKMTERAIASVFSISRARPLIFYARQGSSNITGIEIFCDSKNSASYPHKKPISALTVHPSRSLMCSGSVDGVVKIWETETHTLLATFDECVDKKSKVAVTALCFHRGNKKNTDILVTGNKSGRVQVWAVVNDVQTRVVGSINLSHWITSLFFHPTLPCFFALTSKGCLRAISINHIINAKEIPTMKGILSDFDMIQPLYVPIHDSTYRTNSKSLQLLIPTISATINQKTGAIVFYGKNFQIPSSDITHKSPYCSLPLYNVRPSNAFAASYSCTLSDLLLADTTSPHKLRNTFIFIENVQSGAMISEWNMTTDQVQPLSLIKPSPNFDPFYKIVRTVYSEGADQVLIFYQRAGGSHYNNNQTNGAGLLQFQRAATTLKSQHSAPADGMDGGWLGSDKYLILSEDSRHIHFYNDSAATPQIIPLTDKINRVFCFAHQESHLILYHSAATHSIAFAHPLESSPSPLQLDTTKTFKLRADESIIDLQYSDAIQSFGVMTDRRILILNNSLKITSCVDSIHHNRIPRYNSILWCASALLFNSVDTLYAITSGDYQATPLCTMTAQSKLVAVMPDRLLFASNTTKRTKITPRHLSLAEPLIKCIVAITDNQRRLQLLRQLVDQYDCRSISLSTLLLLQSSGHADLASELISCSVYNFTWDVRFEMAKSGLNLNYAIDILKIQFESDSTAFQKDSNYHKQLKSLADLCMDYGQFQHAETCYEMMRDYDALLQLYVALQHHQGLTHLSEVCKNDSQFHHIHIACQVIIDNMSHVAHGPLISWSIQPHDVEMRDYNDLSTALKNNMQIADAGTTVTPIYESNDLNVWMGQGLRRSDAINQRASVMAPKMDFQSEFGGNQAAGANDDTDTASSVDQPVRMPSNNASDSTGPAGGAHQPTSTDEMTNPSEAVELDADGYVIRNDQQDARKNFVQDSSEDDSSGDEAASSLKKKKKALRGVRIDLDKATHAEADADTIRMSLGGLSLGAPLGAAPNRRRLLGRGEQEDANNNNTVGNNGNTNNTTVAPAPSVAPALVNINPAESLKQGMALIEKGKYKEARPRVNEAIEHLSKDTSQVLKKTNLLLCTQYKLLIAVLLNIQRLDAKQSDAQEIARAASLLPQINTIPKHKTVCCNMAVKRNLDANNYGISAEILRQLEPTAPPQFKQDVVNKIQACEQNGCEDDDKELGAVWRRNNGAIRFCWKTFDWIEEEHGGHLECGYCGALFIESDSVEEDDKCSYCTCGELVKK</sequence>
<evidence type="ECO:0000256" key="3">
    <source>
        <dbReference type="PROSITE-ProRule" id="PRU00221"/>
    </source>
</evidence>
<dbReference type="PROSITE" id="PS00678">
    <property type="entry name" value="WD_REPEATS_1"/>
    <property type="match status" value="1"/>
</dbReference>
<reference evidence="6 7" key="1">
    <citation type="submission" date="2024-03" db="EMBL/GenBank/DDBJ databases">
        <title>The Acrasis kona genome and developmental transcriptomes reveal deep origins of eukaryotic multicellular pathways.</title>
        <authorList>
            <person name="Sheikh S."/>
            <person name="Fu C.-J."/>
            <person name="Brown M.W."/>
            <person name="Baldauf S.L."/>
        </authorList>
    </citation>
    <scope>NUCLEOTIDE SEQUENCE [LARGE SCALE GENOMIC DNA]</scope>
    <source>
        <strain evidence="6 7">ATCC MYA-3509</strain>
    </source>
</reference>
<gene>
    <name evidence="6" type="ORF">AKO1_011350</name>
</gene>
<dbReference type="SUPFAM" id="SSF50978">
    <property type="entry name" value="WD40 repeat-like"/>
    <property type="match status" value="1"/>
</dbReference>
<dbReference type="EMBL" id="JAOPGA020000797">
    <property type="protein sequence ID" value="KAL0481856.1"/>
    <property type="molecule type" value="Genomic_DNA"/>
</dbReference>
<dbReference type="Gene3D" id="2.130.10.10">
    <property type="entry name" value="YVTN repeat-like/Quinoprotein amine dehydrogenase"/>
    <property type="match status" value="1"/>
</dbReference>
<accession>A0AAW2YWJ4</accession>
<dbReference type="Pfam" id="PF00400">
    <property type="entry name" value="WD40"/>
    <property type="match status" value="1"/>
</dbReference>
<dbReference type="InterPro" id="IPR001680">
    <property type="entry name" value="WD40_rpt"/>
</dbReference>
<feature type="domain" description="COPA/B TPR" evidence="5">
    <location>
        <begin position="783"/>
        <end position="863"/>
    </location>
</feature>
<protein>
    <submittedName>
        <fullName evidence="6">U3 small nucleolar RNA-associated protein 13</fullName>
    </submittedName>
</protein>
<feature type="compositionally biased region" description="Polar residues" evidence="4">
    <location>
        <begin position="959"/>
        <end position="978"/>
    </location>
</feature>
<dbReference type="InterPro" id="IPR019775">
    <property type="entry name" value="WD40_repeat_CS"/>
</dbReference>
<evidence type="ECO:0000256" key="2">
    <source>
        <dbReference type="ARBA" id="ARBA00022737"/>
    </source>
</evidence>
<evidence type="ECO:0000313" key="7">
    <source>
        <dbReference type="Proteomes" id="UP001431209"/>
    </source>
</evidence>
<comment type="caution">
    <text evidence="6">The sequence shown here is derived from an EMBL/GenBank/DDBJ whole genome shotgun (WGS) entry which is preliminary data.</text>
</comment>
<evidence type="ECO:0000313" key="6">
    <source>
        <dbReference type="EMBL" id="KAL0481856.1"/>
    </source>
</evidence>
<name>A0AAW2YWJ4_9EUKA</name>
<feature type="region of interest" description="Disordered" evidence="4">
    <location>
        <begin position="1090"/>
        <end position="1115"/>
    </location>
</feature>
<dbReference type="InterPro" id="IPR015943">
    <property type="entry name" value="WD40/YVTN_repeat-like_dom_sf"/>
</dbReference>
<keyword evidence="2" id="KW-0677">Repeat</keyword>
<keyword evidence="1 3" id="KW-0853">WD repeat</keyword>
<proteinExistence type="predicted"/>
<dbReference type="Gene3D" id="1.25.40.470">
    <property type="match status" value="1"/>
</dbReference>
<dbReference type="InterPro" id="IPR036322">
    <property type="entry name" value="WD40_repeat_dom_sf"/>
</dbReference>
<feature type="region of interest" description="Disordered" evidence="4">
    <location>
        <begin position="1019"/>
        <end position="1041"/>
    </location>
</feature>
<dbReference type="Proteomes" id="UP001431209">
    <property type="component" value="Unassembled WGS sequence"/>
</dbReference>
<feature type="region of interest" description="Disordered" evidence="4">
    <location>
        <begin position="944"/>
        <end position="994"/>
    </location>
</feature>
<dbReference type="PROSITE" id="PS50294">
    <property type="entry name" value="WD_REPEATS_REGION"/>
    <property type="match status" value="1"/>
</dbReference>
<evidence type="ECO:0000259" key="5">
    <source>
        <dbReference type="Pfam" id="PF23953"/>
    </source>
</evidence>
<evidence type="ECO:0000256" key="4">
    <source>
        <dbReference type="SAM" id="MobiDB-lite"/>
    </source>
</evidence>
<feature type="compositionally biased region" description="Low complexity" evidence="4">
    <location>
        <begin position="1097"/>
        <end position="1115"/>
    </location>
</feature>
<dbReference type="SMART" id="SM00320">
    <property type="entry name" value="WD40"/>
    <property type="match status" value="4"/>
</dbReference>
<feature type="repeat" description="WD" evidence="3">
    <location>
        <begin position="144"/>
        <end position="185"/>
    </location>
</feature>
<dbReference type="Pfam" id="PF23953">
    <property type="entry name" value="TPR_COPA_B"/>
    <property type="match status" value="1"/>
</dbReference>